<dbReference type="InterPro" id="IPR003594">
    <property type="entry name" value="HATPase_dom"/>
</dbReference>
<evidence type="ECO:0000313" key="4">
    <source>
        <dbReference type="Proteomes" id="UP001183202"/>
    </source>
</evidence>
<protein>
    <submittedName>
        <fullName evidence="3">ATP-binding protein</fullName>
    </submittedName>
</protein>
<gene>
    <name evidence="3" type="ORF">RM445_19110</name>
</gene>
<dbReference type="InterPro" id="IPR036890">
    <property type="entry name" value="HATPase_C_sf"/>
</dbReference>
<keyword evidence="4" id="KW-1185">Reference proteome</keyword>
<evidence type="ECO:0000256" key="1">
    <source>
        <dbReference type="ARBA" id="ARBA00022527"/>
    </source>
</evidence>
<keyword evidence="1" id="KW-0418">Kinase</keyword>
<dbReference type="InterPro" id="IPR050267">
    <property type="entry name" value="Anti-sigma-factor_SerPK"/>
</dbReference>
<dbReference type="PANTHER" id="PTHR35526">
    <property type="entry name" value="ANTI-SIGMA-F FACTOR RSBW-RELATED"/>
    <property type="match status" value="1"/>
</dbReference>
<accession>A0ABU2NDG7</accession>
<reference evidence="4" key="1">
    <citation type="submission" date="2023-07" db="EMBL/GenBank/DDBJ databases">
        <title>30 novel species of actinomycetes from the DSMZ collection.</title>
        <authorList>
            <person name="Nouioui I."/>
        </authorList>
    </citation>
    <scope>NUCLEOTIDE SEQUENCE [LARGE SCALE GENOMIC DNA]</scope>
    <source>
        <strain evidence="4">DSM 45834</strain>
    </source>
</reference>
<name>A0ABU2NDG7_9PSEU</name>
<proteinExistence type="predicted"/>
<keyword evidence="3" id="KW-0547">Nucleotide-binding</keyword>
<organism evidence="3 4">
    <name type="scientific">Pseudonocardia charpentierae</name>
    <dbReference type="NCBI Taxonomy" id="3075545"/>
    <lineage>
        <taxon>Bacteria</taxon>
        <taxon>Bacillati</taxon>
        <taxon>Actinomycetota</taxon>
        <taxon>Actinomycetes</taxon>
        <taxon>Pseudonocardiales</taxon>
        <taxon>Pseudonocardiaceae</taxon>
        <taxon>Pseudonocardia</taxon>
    </lineage>
</organism>
<sequence>MINVEHGARVVSFWDDPSAAAATAIRRTLRAVFARWHLDDETAADALIVVEEMVANVVDHARTPFRLVVRLDGAVLHIAVHDHCPQPLRIQTLDPERLRGRGLLMIAAIATQWGSISDDTGKTVWADLPA</sequence>
<evidence type="ECO:0000259" key="2">
    <source>
        <dbReference type="Pfam" id="PF13581"/>
    </source>
</evidence>
<dbReference type="Pfam" id="PF13581">
    <property type="entry name" value="HATPase_c_2"/>
    <property type="match status" value="1"/>
</dbReference>
<dbReference type="EMBL" id="JAVREJ010000013">
    <property type="protein sequence ID" value="MDT0351642.1"/>
    <property type="molecule type" value="Genomic_DNA"/>
</dbReference>
<dbReference type="GO" id="GO:0005524">
    <property type="term" value="F:ATP binding"/>
    <property type="evidence" value="ECO:0007669"/>
    <property type="project" value="UniProtKB-KW"/>
</dbReference>
<dbReference type="RefSeq" id="WP_311558035.1">
    <property type="nucleotide sequence ID" value="NZ_JAVREJ010000013.1"/>
</dbReference>
<dbReference type="Proteomes" id="UP001183202">
    <property type="component" value="Unassembled WGS sequence"/>
</dbReference>
<comment type="caution">
    <text evidence="3">The sequence shown here is derived from an EMBL/GenBank/DDBJ whole genome shotgun (WGS) entry which is preliminary data.</text>
</comment>
<feature type="domain" description="Histidine kinase/HSP90-like ATPase" evidence="2">
    <location>
        <begin position="20"/>
        <end position="126"/>
    </location>
</feature>
<dbReference type="PANTHER" id="PTHR35526:SF3">
    <property type="entry name" value="ANTI-SIGMA-F FACTOR RSBW"/>
    <property type="match status" value="1"/>
</dbReference>
<dbReference type="Gene3D" id="3.30.565.10">
    <property type="entry name" value="Histidine kinase-like ATPase, C-terminal domain"/>
    <property type="match status" value="1"/>
</dbReference>
<keyword evidence="1" id="KW-0808">Transferase</keyword>
<keyword evidence="3" id="KW-0067">ATP-binding</keyword>
<keyword evidence="1" id="KW-0723">Serine/threonine-protein kinase</keyword>
<evidence type="ECO:0000313" key="3">
    <source>
        <dbReference type="EMBL" id="MDT0351642.1"/>
    </source>
</evidence>
<dbReference type="CDD" id="cd16936">
    <property type="entry name" value="HATPase_RsbW-like"/>
    <property type="match status" value="1"/>
</dbReference>